<keyword evidence="2" id="KW-1185">Reference proteome</keyword>
<dbReference type="Proteomes" id="UP001153069">
    <property type="component" value="Unassembled WGS sequence"/>
</dbReference>
<sequence length="160" mass="17655">MDPFCYLHRLSSAAAATRMVASGQSNDKDRSFLRGTVTNFPRRRAVHPRLFFLEVQEVSENADISRHHHQVLFKHGQGGHFQDGAALEDLRRSVRKGDTVEIEVGHEEANKDGSVLLHAASAYFVALHVHGNTGSSYQLETIAQDDTAHVSCGYGEGNDN</sequence>
<name>A0A9N8H5A1_9STRA</name>
<gene>
    <name evidence="1" type="ORF">SEMRO_69_G038580.1</name>
</gene>
<dbReference type="EMBL" id="CAICTM010000068">
    <property type="protein sequence ID" value="CAB9499810.1"/>
    <property type="molecule type" value="Genomic_DNA"/>
</dbReference>
<proteinExistence type="predicted"/>
<evidence type="ECO:0000313" key="1">
    <source>
        <dbReference type="EMBL" id="CAB9499810.1"/>
    </source>
</evidence>
<evidence type="ECO:0000313" key="2">
    <source>
        <dbReference type="Proteomes" id="UP001153069"/>
    </source>
</evidence>
<comment type="caution">
    <text evidence="1">The sequence shown here is derived from an EMBL/GenBank/DDBJ whole genome shotgun (WGS) entry which is preliminary data.</text>
</comment>
<accession>A0A9N8H5A1</accession>
<protein>
    <submittedName>
        <fullName evidence="1">Uncharacterized protein</fullName>
    </submittedName>
</protein>
<reference evidence="1" key="1">
    <citation type="submission" date="2020-06" db="EMBL/GenBank/DDBJ databases">
        <authorList>
            <consortium name="Plant Systems Biology data submission"/>
        </authorList>
    </citation>
    <scope>NUCLEOTIDE SEQUENCE</scope>
    <source>
        <strain evidence="1">D6</strain>
    </source>
</reference>
<dbReference type="AlphaFoldDB" id="A0A9N8H5A1"/>
<organism evidence="1 2">
    <name type="scientific">Seminavis robusta</name>
    <dbReference type="NCBI Taxonomy" id="568900"/>
    <lineage>
        <taxon>Eukaryota</taxon>
        <taxon>Sar</taxon>
        <taxon>Stramenopiles</taxon>
        <taxon>Ochrophyta</taxon>
        <taxon>Bacillariophyta</taxon>
        <taxon>Bacillariophyceae</taxon>
        <taxon>Bacillariophycidae</taxon>
        <taxon>Naviculales</taxon>
        <taxon>Naviculaceae</taxon>
        <taxon>Seminavis</taxon>
    </lineage>
</organism>